<feature type="compositionally biased region" description="Polar residues" evidence="4">
    <location>
        <begin position="1333"/>
        <end position="1349"/>
    </location>
</feature>
<feature type="region of interest" description="Disordered" evidence="4">
    <location>
        <begin position="1239"/>
        <end position="1267"/>
    </location>
</feature>
<dbReference type="EMBL" id="OD564657">
    <property type="protein sequence ID" value="CAD7439332.1"/>
    <property type="molecule type" value="Genomic_DNA"/>
</dbReference>
<accession>A0A7R9HZ39</accession>
<feature type="compositionally biased region" description="Low complexity" evidence="4">
    <location>
        <begin position="932"/>
        <end position="960"/>
    </location>
</feature>
<sequence>MSGSDSKKSKKRKSYKSGNMGDVLGKECGDRDKNQISLDSCGEEEREEADGAPSGDEQSSQSSEEQEIFDVNPGDENKADEVQLEEGALVSAAVAAIEKEVKPPCTCDSCKNCQTSEQMKEMHFLQSYWMELRQYIRKVYRNAMEGRSSEEEQLEDAEKMTDLVHKLCVKDPHQLFQRLESQVQEFVIEVKVRQLELLHREKQTPEIAQIFLTGLLDGYEKLCLAAKQLMTLLHPLEKEHLQKFNLTWEVLNKHLYQSCVYTDPLVQNNLPVYIGQLRNLLPGKNLVYSELVHHYLAFDDEMTLIGAMWRDIETLIHEYNQEQATMKAKQRMLKEDWEMFKAQRKLIHQKMWGKTASELRDFDEHMRTLTHVGPGSPCDSSEESGSVGGYCSGCSSARECPCDDCAITHLLTCGGIITPPHSPGSGQHFGIGQKEEADFRIGGEGSEQPQELVSPSELAPSGDLAAGGVVGDNEVGTEQQVANPQQQSCECHVCTAPLMSTVDLMDSYECHSCVQQGVPLTGTSPGGNLNIHAGGFHLYPHIHGTGGGGDAGNLYPHLYNINPSLLTQLASKQSRLGVHIQDQVVCNDAVKNMMPPHLGAPVPSVAESLPPGLSIEIIHPTTVTQQQAVFTAPQPSPAPRTTMDHATAMSRTAPVTSSPSKVAATTQHKTPPPASSAASPPSKTSLAPPGVISKSASLTCREHSKITVREAAQLFHQNSTSTQTSPNKAKQQQQPQQQQVPSHQHTQHPAPVVRQKAVVQPIKRASAPNIPPTSSSTIRHSTTQTNTGHSHVHSHNHQSLPDVVKSAATSTTPHRATPAKVPAAHSCHKGLNKNAGGNAEPIKRVSCGDYESEIPELEDSSSQDDTCSERSSSTTTSTQRDSRHCDCCYCEVFGHGMPSVAPVSRNYQEMRERLRLLLTKKKAKCKSGNPTVTPVGGSSPQPGSAPVAASAAPEAGAKPVPAEPPSPSPLVKQDSVDSSTGPDKDPRDLEELLEFIEGNQATRCKDVKKAAKKARQKQKKMEEKERKDQVAAERQRLDEIQDKNPEVTITVVKTPTLAPSPIKKSPPPPAPSNKTEPPPARAKAEDQQPPQMVTIKRVIEPNGTEPTVTITLKGTTPDEDKVLFTLINGQVLPSHEKSKVSNEPTANQNSNRKTSSSNNGANVTNNSNPSSVNGSNSNNNNNNGKKKKNKGNNNIQQTNQGATISSVKITQHSISKSMQPPGSTKLTVHISNTRKPLLTAGGGKQPPVHKAANARPSSTNVPSPSPVATTTSIQVGNSYNHHPAEVNHRVAPKGKQEVVNPRSFSLDTLKLPPGITITKVDNPTPAPQRKPQNRSNEGVKSHPANTGGSPTIIATPGASGPTRLAGFGTPNVIVVDTGKMKEELHISKDDDMTNNGNKKKNKKKNKNGTNEIPVNGNISEAKSQPLSRGNLNMLSSNGGKPANIPLGKTNGSVKLQQQPPPLLAASHRTNGHFPNVGINSNLLNGPAIFKVNGSMVTIRNPAIEQTIAAGNRYPQPSIPHSRTEIVMNGDVSGKNGNVMKMGKKMPPPLMNGVAGTRGKDGVSVPNLRLSATDGSAVLRNRVISQAEYNGMNNGVPALNLSRVAVQNGRPRENGVGPASMVPPRMRPVSMVMRKLGTPVQNHHVEGPHLTSHSQALAAANEAKKKKKKKKGSGQGHADDWNLVGRRFRRGAHSAWSRISKSVFAPKDIDLDNGDIDDDERELEAFKRFCFNSVPPISKKKVNINCRVLREVLEKMEVEYVEVQVDWADCDINILPLLEDKGYCKGHTFSGCGPPVGPHWSKIEPVTPCDILVPRQLSHMCLPKVQSRPDTGTKDHGGGRDEHPVQERRGGVVAKRHPSPPSKRGAVREDTALNTRSQVTWEGEKRGGLSAGFSSRHAPLGARVRSSSQPPSLIPCGPPCPLFIRSGFFWRGAYRE</sequence>
<feature type="compositionally biased region" description="Polar residues" evidence="4">
    <location>
        <begin position="718"/>
        <end position="730"/>
    </location>
</feature>
<evidence type="ECO:0000313" key="6">
    <source>
        <dbReference type="EMBL" id="CAD7439332.1"/>
    </source>
</evidence>
<feature type="compositionally biased region" description="Low complexity" evidence="4">
    <location>
        <begin position="731"/>
        <end position="749"/>
    </location>
</feature>
<feature type="compositionally biased region" description="Low complexity" evidence="4">
    <location>
        <begin position="675"/>
        <end position="689"/>
    </location>
</feature>
<feature type="region of interest" description="Disordered" evidence="4">
    <location>
        <begin position="854"/>
        <end position="881"/>
    </location>
</feature>
<feature type="compositionally biased region" description="Low complexity" evidence="4">
    <location>
        <begin position="1256"/>
        <end position="1267"/>
    </location>
</feature>
<feature type="region of interest" description="Disordered" evidence="4">
    <location>
        <begin position="1293"/>
        <end position="1365"/>
    </location>
</feature>
<feature type="compositionally biased region" description="Polar residues" evidence="4">
    <location>
        <begin position="772"/>
        <end position="789"/>
    </location>
</feature>
<evidence type="ECO:0000256" key="1">
    <source>
        <dbReference type="ARBA" id="ARBA00009689"/>
    </source>
</evidence>
<feature type="region of interest" description="Disordered" evidence="4">
    <location>
        <begin position="1004"/>
        <end position="1113"/>
    </location>
</feature>
<feature type="compositionally biased region" description="Basic and acidic residues" evidence="4">
    <location>
        <begin position="1830"/>
        <end position="1849"/>
    </location>
</feature>
<evidence type="ECO:0000256" key="4">
    <source>
        <dbReference type="SAM" id="MobiDB-lite"/>
    </source>
</evidence>
<feature type="region of interest" description="Disordered" evidence="4">
    <location>
        <begin position="920"/>
        <end position="987"/>
    </location>
</feature>
<gene>
    <name evidence="6" type="ORF">TBIB3V08_LOCUS1900</name>
</gene>
<feature type="region of interest" description="Disordered" evidence="4">
    <location>
        <begin position="1384"/>
        <end position="1424"/>
    </location>
</feature>
<feature type="compositionally biased region" description="Basic and acidic residues" evidence="4">
    <location>
        <begin position="24"/>
        <end position="34"/>
    </location>
</feature>
<feature type="compositionally biased region" description="Low complexity" evidence="4">
    <location>
        <begin position="1155"/>
        <end position="1183"/>
    </location>
</feature>
<dbReference type="InterPro" id="IPR031802">
    <property type="entry name" value="FAM193_C"/>
</dbReference>
<protein>
    <recommendedName>
        <fullName evidence="5">FAM193 C-terminal domain-containing protein</fullName>
    </recommendedName>
</protein>
<dbReference type="PANTHER" id="PTHR15109:SF4">
    <property type="entry name" value="FAM193 C-TERMINAL DOMAIN-CONTAINING PROTEIN"/>
    <property type="match status" value="1"/>
</dbReference>
<feature type="compositionally biased region" description="Pro residues" evidence="4">
    <location>
        <begin position="1064"/>
        <end position="1080"/>
    </location>
</feature>
<feature type="region of interest" description="Disordered" evidence="4">
    <location>
        <begin position="718"/>
        <end position="752"/>
    </location>
</feature>
<reference evidence="6" key="1">
    <citation type="submission" date="2020-11" db="EMBL/GenBank/DDBJ databases">
        <authorList>
            <person name="Tran Van P."/>
        </authorList>
    </citation>
    <scope>NUCLEOTIDE SEQUENCE</scope>
</reference>
<name>A0A7R9HZ39_9NEOP</name>
<comment type="similarity">
    <text evidence="1">Belongs to the FAM193 family.</text>
</comment>
<feature type="compositionally biased region" description="Polar residues" evidence="4">
    <location>
        <begin position="1141"/>
        <end position="1154"/>
    </location>
</feature>
<feature type="compositionally biased region" description="Basic residues" evidence="4">
    <location>
        <begin position="1397"/>
        <end position="1406"/>
    </location>
</feature>
<feature type="region of interest" description="Disordered" evidence="4">
    <location>
        <begin position="1134"/>
        <end position="1201"/>
    </location>
</feature>
<feature type="domain" description="FAM193 C-terminal" evidence="5">
    <location>
        <begin position="1701"/>
        <end position="1746"/>
    </location>
</feature>
<feature type="compositionally biased region" description="Basic and acidic residues" evidence="4">
    <location>
        <begin position="1019"/>
        <end position="1045"/>
    </location>
</feature>
<feature type="region of interest" description="Disordered" evidence="4">
    <location>
        <begin position="627"/>
        <end position="698"/>
    </location>
</feature>
<dbReference type="InterPro" id="IPR029717">
    <property type="entry name" value="FAM193"/>
</dbReference>
<dbReference type="Pfam" id="PF15914">
    <property type="entry name" value="FAM193_C"/>
    <property type="match status" value="1"/>
</dbReference>
<feature type="compositionally biased region" description="Polar residues" evidence="4">
    <location>
        <begin position="1104"/>
        <end position="1113"/>
    </location>
</feature>
<feature type="region of interest" description="Disordered" evidence="4">
    <location>
        <begin position="1645"/>
        <end position="1679"/>
    </location>
</feature>
<feature type="compositionally biased region" description="Polar residues" evidence="4">
    <location>
        <begin position="649"/>
        <end position="668"/>
    </location>
</feature>
<evidence type="ECO:0000256" key="2">
    <source>
        <dbReference type="ARBA" id="ARBA00022553"/>
    </source>
</evidence>
<feature type="compositionally biased region" description="Acidic residues" evidence="4">
    <location>
        <begin position="41"/>
        <end position="50"/>
    </location>
</feature>
<keyword evidence="2" id="KW-0597">Phosphoprotein</keyword>
<feature type="region of interest" description="Disordered" evidence="4">
    <location>
        <begin position="764"/>
        <end position="803"/>
    </location>
</feature>
<feature type="compositionally biased region" description="Low complexity" evidence="4">
    <location>
        <begin position="869"/>
        <end position="879"/>
    </location>
</feature>
<feature type="region of interest" description="Disordered" evidence="4">
    <location>
        <begin position="1823"/>
        <end position="1910"/>
    </location>
</feature>
<evidence type="ECO:0000259" key="5">
    <source>
        <dbReference type="Pfam" id="PF15914"/>
    </source>
</evidence>
<evidence type="ECO:0000256" key="3">
    <source>
        <dbReference type="ARBA" id="ARBA00023054"/>
    </source>
</evidence>
<organism evidence="6">
    <name type="scientific">Timema bartmani</name>
    <dbReference type="NCBI Taxonomy" id="61472"/>
    <lineage>
        <taxon>Eukaryota</taxon>
        <taxon>Metazoa</taxon>
        <taxon>Ecdysozoa</taxon>
        <taxon>Arthropoda</taxon>
        <taxon>Hexapoda</taxon>
        <taxon>Insecta</taxon>
        <taxon>Pterygota</taxon>
        <taxon>Neoptera</taxon>
        <taxon>Polyneoptera</taxon>
        <taxon>Phasmatodea</taxon>
        <taxon>Timematodea</taxon>
        <taxon>Timematoidea</taxon>
        <taxon>Timematidae</taxon>
        <taxon>Timema</taxon>
    </lineage>
</organism>
<feature type="region of interest" description="Disordered" evidence="4">
    <location>
        <begin position="1"/>
        <end position="76"/>
    </location>
</feature>
<keyword evidence="3" id="KW-0175">Coiled coil</keyword>
<proteinExistence type="inferred from homology"/>
<dbReference type="PANTHER" id="PTHR15109">
    <property type="entry name" value="AGAP004327-PA"/>
    <property type="match status" value="1"/>
</dbReference>